<reference evidence="2 3" key="1">
    <citation type="submission" date="2024-04" db="EMBL/GenBank/DDBJ databases">
        <title>WGS of bacteria from Torrens River.</title>
        <authorList>
            <person name="Wyrsch E.R."/>
            <person name="Drigo B."/>
        </authorList>
    </citation>
    <scope>NUCLEOTIDE SEQUENCE [LARGE SCALE GENOMIC DNA]</scope>
    <source>
        <strain evidence="2 3">TWI391</strain>
    </source>
</reference>
<feature type="chain" id="PRO_5046867867" description="Lipoprotein" evidence="1">
    <location>
        <begin position="30"/>
        <end position="183"/>
    </location>
</feature>
<protein>
    <recommendedName>
        <fullName evidence="4">Lipoprotein</fullName>
    </recommendedName>
</protein>
<evidence type="ECO:0000313" key="3">
    <source>
        <dbReference type="Proteomes" id="UP001409291"/>
    </source>
</evidence>
<proteinExistence type="predicted"/>
<evidence type="ECO:0000256" key="1">
    <source>
        <dbReference type="SAM" id="SignalP"/>
    </source>
</evidence>
<dbReference type="Proteomes" id="UP001409291">
    <property type="component" value="Unassembled WGS sequence"/>
</dbReference>
<evidence type="ECO:0000313" key="2">
    <source>
        <dbReference type="EMBL" id="MEN5380668.1"/>
    </source>
</evidence>
<evidence type="ECO:0008006" key="4">
    <source>
        <dbReference type="Google" id="ProtNLM"/>
    </source>
</evidence>
<keyword evidence="1" id="KW-0732">Signal</keyword>
<accession>A0ABV0C294</accession>
<organism evidence="2 3">
    <name type="scientific">Sphingobacterium kitahiroshimense</name>
    <dbReference type="NCBI Taxonomy" id="470446"/>
    <lineage>
        <taxon>Bacteria</taxon>
        <taxon>Pseudomonadati</taxon>
        <taxon>Bacteroidota</taxon>
        <taxon>Sphingobacteriia</taxon>
        <taxon>Sphingobacteriales</taxon>
        <taxon>Sphingobacteriaceae</taxon>
        <taxon>Sphingobacterium</taxon>
    </lineage>
</organism>
<dbReference type="EMBL" id="JBDJNQ010000022">
    <property type="protein sequence ID" value="MEN5380668.1"/>
    <property type="molecule type" value="Genomic_DNA"/>
</dbReference>
<name>A0ABV0C294_9SPHI</name>
<gene>
    <name evidence="2" type="ORF">ABE541_25630</name>
</gene>
<keyword evidence="3" id="KW-1185">Reference proteome</keyword>
<feature type="signal peptide" evidence="1">
    <location>
        <begin position="1"/>
        <end position="29"/>
    </location>
</feature>
<sequence>MRFKNLIQAKGLTKSLFLFVALLNLNACSKNQETIPEQPIDEFSYEVECTSCEITYTDKSNTTKTVKHTTGKWEYRFDQKISFELKLSIKTLLVSKQTINAYILKNKETVFGDVGYNQTDITYDAQKSKGYGVYGSFKNTDSGNGGNNGGSTKPTSSVCGAKNKSGGYCKRVVVGGGRCWQHR</sequence>
<comment type="caution">
    <text evidence="2">The sequence shown here is derived from an EMBL/GenBank/DDBJ whole genome shotgun (WGS) entry which is preliminary data.</text>
</comment>
<dbReference type="RefSeq" id="WP_346583587.1">
    <property type="nucleotide sequence ID" value="NZ_JBDJNQ010000022.1"/>
</dbReference>